<protein>
    <submittedName>
        <fullName evidence="2">Uncharacterized protein</fullName>
    </submittedName>
</protein>
<evidence type="ECO:0000256" key="1">
    <source>
        <dbReference type="SAM" id="MobiDB-lite"/>
    </source>
</evidence>
<evidence type="ECO:0000313" key="2">
    <source>
        <dbReference type="EMBL" id="GBO01970.1"/>
    </source>
</evidence>
<feature type="region of interest" description="Disordered" evidence="1">
    <location>
        <begin position="1"/>
        <end position="54"/>
    </location>
</feature>
<feature type="compositionally biased region" description="Basic and acidic residues" evidence="1">
    <location>
        <begin position="24"/>
        <end position="34"/>
    </location>
</feature>
<accession>A0A4Y2TRB5</accession>
<organism evidence="2 3">
    <name type="scientific">Araneus ventricosus</name>
    <name type="common">Orbweaver spider</name>
    <name type="synonym">Epeira ventricosa</name>
    <dbReference type="NCBI Taxonomy" id="182803"/>
    <lineage>
        <taxon>Eukaryota</taxon>
        <taxon>Metazoa</taxon>
        <taxon>Ecdysozoa</taxon>
        <taxon>Arthropoda</taxon>
        <taxon>Chelicerata</taxon>
        <taxon>Arachnida</taxon>
        <taxon>Araneae</taxon>
        <taxon>Araneomorphae</taxon>
        <taxon>Entelegynae</taxon>
        <taxon>Araneoidea</taxon>
        <taxon>Araneidae</taxon>
        <taxon>Araneus</taxon>
    </lineage>
</organism>
<evidence type="ECO:0000313" key="3">
    <source>
        <dbReference type="Proteomes" id="UP000499080"/>
    </source>
</evidence>
<dbReference type="Proteomes" id="UP000499080">
    <property type="component" value="Unassembled WGS sequence"/>
</dbReference>
<gene>
    <name evidence="2" type="ORF">AVEN_88480_1</name>
</gene>
<dbReference type="AlphaFoldDB" id="A0A4Y2TRB5"/>
<comment type="caution">
    <text evidence="2">The sequence shown here is derived from an EMBL/GenBank/DDBJ whole genome shotgun (WGS) entry which is preliminary data.</text>
</comment>
<proteinExistence type="predicted"/>
<feature type="compositionally biased region" description="Polar residues" evidence="1">
    <location>
        <begin position="1"/>
        <end position="12"/>
    </location>
</feature>
<reference evidence="2 3" key="1">
    <citation type="journal article" date="2019" name="Sci. Rep.">
        <title>Orb-weaving spider Araneus ventricosus genome elucidates the spidroin gene catalogue.</title>
        <authorList>
            <person name="Kono N."/>
            <person name="Nakamura H."/>
            <person name="Ohtoshi R."/>
            <person name="Moran D.A.P."/>
            <person name="Shinohara A."/>
            <person name="Yoshida Y."/>
            <person name="Fujiwara M."/>
            <person name="Mori M."/>
            <person name="Tomita M."/>
            <person name="Arakawa K."/>
        </authorList>
    </citation>
    <scope>NUCLEOTIDE SEQUENCE [LARGE SCALE GENOMIC DNA]</scope>
</reference>
<keyword evidence="3" id="KW-1185">Reference proteome</keyword>
<feature type="compositionally biased region" description="Polar residues" evidence="1">
    <location>
        <begin position="45"/>
        <end position="54"/>
    </location>
</feature>
<name>A0A4Y2TRB5_ARAVE</name>
<sequence>MESLFRSETSECISDDEAGATTSRPERTVDDERFAIPAPKRPRHSQTASESVVTSSTDLVQGTFLLVNSNVFGDSQPQISYRVQDPGLIQLETTYSAGQPSMPVFELSQSATEYSQTAMEGRCYERSA</sequence>
<dbReference type="EMBL" id="BGPR01029863">
    <property type="protein sequence ID" value="GBO01970.1"/>
    <property type="molecule type" value="Genomic_DNA"/>
</dbReference>